<protein>
    <submittedName>
        <fullName evidence="2">Reverse transcriptase</fullName>
    </submittedName>
</protein>
<dbReference type="InterPro" id="IPR043502">
    <property type="entry name" value="DNA/RNA_pol_sf"/>
</dbReference>
<name>A0A5B6VIV1_9ROSI</name>
<evidence type="ECO:0000313" key="2">
    <source>
        <dbReference type="EMBL" id="KAA3469150.1"/>
    </source>
</evidence>
<dbReference type="PANTHER" id="PTHR33116">
    <property type="entry name" value="REVERSE TRANSCRIPTASE ZINC-BINDING DOMAIN-CONTAINING PROTEIN-RELATED-RELATED"/>
    <property type="match status" value="1"/>
</dbReference>
<dbReference type="AlphaFoldDB" id="A0A5B6VIV1"/>
<keyword evidence="3" id="KW-1185">Reference proteome</keyword>
<evidence type="ECO:0000313" key="3">
    <source>
        <dbReference type="Proteomes" id="UP000325315"/>
    </source>
</evidence>
<organism evidence="2 3">
    <name type="scientific">Gossypium australe</name>
    <dbReference type="NCBI Taxonomy" id="47621"/>
    <lineage>
        <taxon>Eukaryota</taxon>
        <taxon>Viridiplantae</taxon>
        <taxon>Streptophyta</taxon>
        <taxon>Embryophyta</taxon>
        <taxon>Tracheophyta</taxon>
        <taxon>Spermatophyta</taxon>
        <taxon>Magnoliopsida</taxon>
        <taxon>eudicotyledons</taxon>
        <taxon>Gunneridae</taxon>
        <taxon>Pentapetalae</taxon>
        <taxon>rosids</taxon>
        <taxon>malvids</taxon>
        <taxon>Malvales</taxon>
        <taxon>Malvaceae</taxon>
        <taxon>Malvoideae</taxon>
        <taxon>Gossypium</taxon>
    </lineage>
</organism>
<evidence type="ECO:0000259" key="1">
    <source>
        <dbReference type="PROSITE" id="PS50878"/>
    </source>
</evidence>
<dbReference type="PROSITE" id="PS50878">
    <property type="entry name" value="RT_POL"/>
    <property type="match status" value="1"/>
</dbReference>
<sequence>MNSIKGNRPTKALGPDGFPALFYQRYWHIVGKDVTEYCLGILNEDKEVETANRTGIVLIPKVQHPSTLVNFRPISLCSVIYKIVAKTVANRLQGVIGNCIDKVQSAFVPGRLISGNVLLAYEILHTFRQKRTGKKGFMAVKLDMSKTYDRVEWDFVKEVMLKMGFSKKWVDLIMKCITTVSYAVITNGGRGNTFQPIRGLRQGDPLSPFLFLMCSEGLSSLLRTANKNGLIKEAKASRRGPKISHLLFSDDCIMFGEVTEKGARIMKDILKEYESCSGSNTSSEKREEVSIVLGVRSSTSPEKYLGLPNVVGRQKKEAFQNLLDRIVKRIDGWSTRLLSQGGKEIFIKSVLQAIPTYAMSCFLLPKALCEMIESKLAKYWWQKGVGQRGIHWCQWKFLCRPKQECGLGFRNMAQFNIALLAKQGWRLLNYPNSLVAQVFKAKYFPTGDFLNSSLGNSCSYVWRSIWKTKATLEKGLFWRVGMGMNISVKNDAWIPNYINVKLSSSGYNLHFYKVSELIKSHDRD</sequence>
<comment type="caution">
    <text evidence="2">The sequence shown here is derived from an EMBL/GenBank/DDBJ whole genome shotgun (WGS) entry which is preliminary data.</text>
</comment>
<accession>A0A5B6VIV1</accession>
<dbReference type="InterPro" id="IPR000477">
    <property type="entry name" value="RT_dom"/>
</dbReference>
<dbReference type="GO" id="GO:0003964">
    <property type="term" value="F:RNA-directed DNA polymerase activity"/>
    <property type="evidence" value="ECO:0007669"/>
    <property type="project" value="UniProtKB-KW"/>
</dbReference>
<gene>
    <name evidence="2" type="ORF">EPI10_014968</name>
</gene>
<dbReference type="SUPFAM" id="SSF56672">
    <property type="entry name" value="DNA/RNA polymerases"/>
    <property type="match status" value="1"/>
</dbReference>
<dbReference type="EMBL" id="SMMG02000006">
    <property type="protein sequence ID" value="KAA3469150.1"/>
    <property type="molecule type" value="Genomic_DNA"/>
</dbReference>
<keyword evidence="2" id="KW-0695">RNA-directed DNA polymerase</keyword>
<dbReference type="OrthoDB" id="1000206at2759"/>
<reference evidence="3" key="1">
    <citation type="journal article" date="2019" name="Plant Biotechnol. J.">
        <title>Genome sequencing of the Australian wild diploid species Gossypium australe highlights disease resistance and delayed gland morphogenesis.</title>
        <authorList>
            <person name="Cai Y."/>
            <person name="Cai X."/>
            <person name="Wang Q."/>
            <person name="Wang P."/>
            <person name="Zhang Y."/>
            <person name="Cai C."/>
            <person name="Xu Y."/>
            <person name="Wang K."/>
            <person name="Zhou Z."/>
            <person name="Wang C."/>
            <person name="Geng S."/>
            <person name="Li B."/>
            <person name="Dong Q."/>
            <person name="Hou Y."/>
            <person name="Wang H."/>
            <person name="Ai P."/>
            <person name="Liu Z."/>
            <person name="Yi F."/>
            <person name="Sun M."/>
            <person name="An G."/>
            <person name="Cheng J."/>
            <person name="Zhang Y."/>
            <person name="Shi Q."/>
            <person name="Xie Y."/>
            <person name="Shi X."/>
            <person name="Chang Y."/>
            <person name="Huang F."/>
            <person name="Chen Y."/>
            <person name="Hong S."/>
            <person name="Mi L."/>
            <person name="Sun Q."/>
            <person name="Zhang L."/>
            <person name="Zhou B."/>
            <person name="Peng R."/>
            <person name="Zhang X."/>
            <person name="Liu F."/>
        </authorList>
    </citation>
    <scope>NUCLEOTIDE SEQUENCE [LARGE SCALE GENOMIC DNA]</scope>
    <source>
        <strain evidence="3">cv. PA1801</strain>
    </source>
</reference>
<dbReference type="CDD" id="cd01650">
    <property type="entry name" value="RT_nLTR_like"/>
    <property type="match status" value="1"/>
</dbReference>
<feature type="domain" description="Reverse transcriptase" evidence="1">
    <location>
        <begin position="40"/>
        <end position="309"/>
    </location>
</feature>
<dbReference type="Proteomes" id="UP000325315">
    <property type="component" value="Unassembled WGS sequence"/>
</dbReference>
<proteinExistence type="predicted"/>
<keyword evidence="2" id="KW-0808">Transferase</keyword>
<dbReference type="Pfam" id="PF00078">
    <property type="entry name" value="RVT_1"/>
    <property type="match status" value="1"/>
</dbReference>
<keyword evidence="2" id="KW-0548">Nucleotidyltransferase</keyword>
<dbReference type="PANTHER" id="PTHR33116:SF86">
    <property type="entry name" value="REVERSE TRANSCRIPTASE DOMAIN-CONTAINING PROTEIN"/>
    <property type="match status" value="1"/>
</dbReference>